<sequence length="484" mass="53708">MVAERDDGNDQSLNPEKDDSVSDGHLQKINEELYKRNFELAVKNKTLGLLRTLYEISTGTLEPEELSRQLTHEIRDALGLSVVSIFAVDIDGLYLYPIGLSVSNEIRESFSKIEDDFSLLHLQLAEDPITNLVVKVVRTGQANRDTNLSDLFIPYLNQKEVDKVRKEAGLQSFVVFPLIISGRPIGALVLSLDKKYSDLNSFTRESIESLVNVVAVAVDRAFIYVKLKFANSHLQELDKAKSEFMSIASHQLRTPLAGIMGYLSMIDAGDYGKTNPEQAPIIHDVLDATQRLIRMVNVFLNVTRIEAGRFVMNFTKVSFNTMIEDVYKVLKPTADKKGVKLTFKSIKTLPEVEVDADKIKDVILNFTDNAIKYSPEGKVEVWGEATKKTVIFHCKDTGVGIAKTEVDNLFAKFVRGSGIAQVDPSGSGLGLFIAKKVTEGHGGRVWAESPGEGKGSTFSFEIPIKADPEAKKNTEEFIARATKK</sequence>
<evidence type="ECO:0000256" key="6">
    <source>
        <dbReference type="ARBA" id="ARBA00023012"/>
    </source>
</evidence>
<accession>A0A2M7H2I3</accession>
<feature type="compositionally biased region" description="Basic and acidic residues" evidence="7">
    <location>
        <begin position="15"/>
        <end position="24"/>
    </location>
</feature>
<keyword evidence="3" id="KW-0597">Phosphoprotein</keyword>
<dbReference type="InterPro" id="IPR003018">
    <property type="entry name" value="GAF"/>
</dbReference>
<dbReference type="InterPro" id="IPR036890">
    <property type="entry name" value="HATPase_C_sf"/>
</dbReference>
<dbReference type="EMBL" id="PFGC01000054">
    <property type="protein sequence ID" value="PIW36430.1"/>
    <property type="molecule type" value="Genomic_DNA"/>
</dbReference>
<dbReference type="FunFam" id="3.30.565.10:FF:000006">
    <property type="entry name" value="Sensor histidine kinase WalK"/>
    <property type="match status" value="1"/>
</dbReference>
<dbReference type="SUPFAM" id="SSF55781">
    <property type="entry name" value="GAF domain-like"/>
    <property type="match status" value="1"/>
</dbReference>
<dbReference type="InterPro" id="IPR003594">
    <property type="entry name" value="HATPase_dom"/>
</dbReference>
<dbReference type="AlphaFoldDB" id="A0A2M7H2I3"/>
<dbReference type="Pfam" id="PF01590">
    <property type="entry name" value="GAF"/>
    <property type="match status" value="1"/>
</dbReference>
<keyword evidence="4" id="KW-0808">Transferase</keyword>
<protein>
    <recommendedName>
        <fullName evidence="2">histidine kinase</fullName>
        <ecNumber evidence="2">2.7.13.3</ecNumber>
    </recommendedName>
</protein>
<evidence type="ECO:0000313" key="9">
    <source>
        <dbReference type="EMBL" id="PIW36430.1"/>
    </source>
</evidence>
<evidence type="ECO:0000256" key="7">
    <source>
        <dbReference type="SAM" id="MobiDB-lite"/>
    </source>
</evidence>
<evidence type="ECO:0000256" key="5">
    <source>
        <dbReference type="ARBA" id="ARBA00022777"/>
    </source>
</evidence>
<feature type="region of interest" description="Disordered" evidence="7">
    <location>
        <begin position="1"/>
        <end position="24"/>
    </location>
</feature>
<evidence type="ECO:0000313" key="10">
    <source>
        <dbReference type="Proteomes" id="UP000230292"/>
    </source>
</evidence>
<gene>
    <name evidence="9" type="ORF">COW24_05430</name>
</gene>
<dbReference type="PROSITE" id="PS50109">
    <property type="entry name" value="HIS_KIN"/>
    <property type="match status" value="1"/>
</dbReference>
<evidence type="ECO:0000256" key="3">
    <source>
        <dbReference type="ARBA" id="ARBA00022553"/>
    </source>
</evidence>
<dbReference type="SMART" id="SM00387">
    <property type="entry name" value="HATPase_c"/>
    <property type="match status" value="1"/>
</dbReference>
<name>A0A2M7H2I3_9BACT</name>
<dbReference type="SMART" id="SM00065">
    <property type="entry name" value="GAF"/>
    <property type="match status" value="1"/>
</dbReference>
<comment type="caution">
    <text evidence="9">The sequence shown here is derived from an EMBL/GenBank/DDBJ whole genome shotgun (WGS) entry which is preliminary data.</text>
</comment>
<dbReference type="PANTHER" id="PTHR43711:SF31">
    <property type="entry name" value="HISTIDINE KINASE"/>
    <property type="match status" value="1"/>
</dbReference>
<dbReference type="EC" id="2.7.13.3" evidence="2"/>
<dbReference type="CDD" id="cd00082">
    <property type="entry name" value="HisKA"/>
    <property type="match status" value="1"/>
</dbReference>
<dbReference type="PANTHER" id="PTHR43711">
    <property type="entry name" value="TWO-COMPONENT HISTIDINE KINASE"/>
    <property type="match status" value="1"/>
</dbReference>
<dbReference type="InterPro" id="IPR029016">
    <property type="entry name" value="GAF-like_dom_sf"/>
</dbReference>
<dbReference type="InterPro" id="IPR005467">
    <property type="entry name" value="His_kinase_dom"/>
</dbReference>
<evidence type="ECO:0000256" key="1">
    <source>
        <dbReference type="ARBA" id="ARBA00000085"/>
    </source>
</evidence>
<dbReference type="Gene3D" id="1.10.287.130">
    <property type="match status" value="1"/>
</dbReference>
<dbReference type="InterPro" id="IPR036097">
    <property type="entry name" value="HisK_dim/P_sf"/>
</dbReference>
<evidence type="ECO:0000256" key="2">
    <source>
        <dbReference type="ARBA" id="ARBA00012438"/>
    </source>
</evidence>
<dbReference type="Gene3D" id="3.30.565.10">
    <property type="entry name" value="Histidine kinase-like ATPase, C-terminal domain"/>
    <property type="match status" value="1"/>
</dbReference>
<evidence type="ECO:0000259" key="8">
    <source>
        <dbReference type="PROSITE" id="PS50109"/>
    </source>
</evidence>
<dbReference type="PRINTS" id="PR00344">
    <property type="entry name" value="BCTRLSENSOR"/>
</dbReference>
<dbReference type="Pfam" id="PF00512">
    <property type="entry name" value="HisKA"/>
    <property type="match status" value="1"/>
</dbReference>
<dbReference type="Pfam" id="PF02518">
    <property type="entry name" value="HATPase_c"/>
    <property type="match status" value="1"/>
</dbReference>
<dbReference type="SUPFAM" id="SSF47384">
    <property type="entry name" value="Homodimeric domain of signal transducing histidine kinase"/>
    <property type="match status" value="1"/>
</dbReference>
<dbReference type="SMART" id="SM00388">
    <property type="entry name" value="HisKA"/>
    <property type="match status" value="1"/>
</dbReference>
<keyword evidence="5" id="KW-0418">Kinase</keyword>
<dbReference type="SUPFAM" id="SSF55874">
    <property type="entry name" value="ATPase domain of HSP90 chaperone/DNA topoisomerase II/histidine kinase"/>
    <property type="match status" value="1"/>
</dbReference>
<dbReference type="InterPro" id="IPR050736">
    <property type="entry name" value="Sensor_HK_Regulatory"/>
</dbReference>
<dbReference type="Gene3D" id="3.30.450.40">
    <property type="match status" value="1"/>
</dbReference>
<feature type="domain" description="Histidine kinase" evidence="8">
    <location>
        <begin position="247"/>
        <end position="466"/>
    </location>
</feature>
<comment type="catalytic activity">
    <reaction evidence="1">
        <text>ATP + protein L-histidine = ADP + protein N-phospho-L-histidine.</text>
        <dbReference type="EC" id="2.7.13.3"/>
    </reaction>
</comment>
<dbReference type="InterPro" id="IPR004358">
    <property type="entry name" value="Sig_transdc_His_kin-like_C"/>
</dbReference>
<dbReference type="GO" id="GO:0000155">
    <property type="term" value="F:phosphorelay sensor kinase activity"/>
    <property type="evidence" value="ECO:0007669"/>
    <property type="project" value="InterPro"/>
</dbReference>
<dbReference type="Proteomes" id="UP000230292">
    <property type="component" value="Unassembled WGS sequence"/>
</dbReference>
<organism evidence="9 10">
    <name type="scientific">Candidatus Kerfeldbacteria bacterium CG15_BIG_FIL_POST_REV_8_21_14_020_45_12</name>
    <dbReference type="NCBI Taxonomy" id="2014247"/>
    <lineage>
        <taxon>Bacteria</taxon>
        <taxon>Candidatus Kerfeldiibacteriota</taxon>
    </lineage>
</organism>
<dbReference type="InterPro" id="IPR003661">
    <property type="entry name" value="HisK_dim/P_dom"/>
</dbReference>
<reference evidence="9 10" key="1">
    <citation type="submission" date="2017-09" db="EMBL/GenBank/DDBJ databases">
        <title>Depth-based differentiation of microbial function through sediment-hosted aquifers and enrichment of novel symbionts in the deep terrestrial subsurface.</title>
        <authorList>
            <person name="Probst A.J."/>
            <person name="Ladd B."/>
            <person name="Jarett J.K."/>
            <person name="Geller-Mcgrath D.E."/>
            <person name="Sieber C.M."/>
            <person name="Emerson J.B."/>
            <person name="Anantharaman K."/>
            <person name="Thomas B.C."/>
            <person name="Malmstrom R."/>
            <person name="Stieglmeier M."/>
            <person name="Klingl A."/>
            <person name="Woyke T."/>
            <person name="Ryan C.M."/>
            <person name="Banfield J.F."/>
        </authorList>
    </citation>
    <scope>NUCLEOTIDE SEQUENCE [LARGE SCALE GENOMIC DNA]</scope>
    <source>
        <strain evidence="9">CG15_BIG_FIL_POST_REV_8_21_14_020_45_12</strain>
    </source>
</reference>
<proteinExistence type="predicted"/>
<keyword evidence="6" id="KW-0902">Two-component regulatory system</keyword>
<evidence type="ECO:0000256" key="4">
    <source>
        <dbReference type="ARBA" id="ARBA00022679"/>
    </source>
</evidence>